<dbReference type="RefSeq" id="WP_054491866.1">
    <property type="nucleotide sequence ID" value="NZ_BBZA01000021.1"/>
</dbReference>
<dbReference type="PRINTS" id="PR00076">
    <property type="entry name" value="6PGDHDRGNASE"/>
</dbReference>
<dbReference type="EMBL" id="LGKN01000004">
    <property type="protein sequence ID" value="KPL88320.1"/>
    <property type="molecule type" value="Genomic_DNA"/>
</dbReference>
<dbReference type="NCBIfam" id="NF006765">
    <property type="entry name" value="PRK09287.1"/>
    <property type="match status" value="1"/>
</dbReference>
<dbReference type="SUPFAM" id="SSF48179">
    <property type="entry name" value="6-phosphogluconate dehydrogenase C-terminal domain-like"/>
    <property type="match status" value="1"/>
</dbReference>
<dbReference type="SMART" id="SM01350">
    <property type="entry name" value="6PGD"/>
    <property type="match status" value="1"/>
</dbReference>
<dbReference type="InterPro" id="IPR006183">
    <property type="entry name" value="Pgluconate_DH"/>
</dbReference>
<dbReference type="Gene3D" id="3.40.50.720">
    <property type="entry name" value="NAD(P)-binding Rossmann-like Domain"/>
    <property type="match status" value="1"/>
</dbReference>
<evidence type="ECO:0000259" key="8">
    <source>
        <dbReference type="SMART" id="SM01350"/>
    </source>
</evidence>
<dbReference type="Proteomes" id="UP000050502">
    <property type="component" value="Unassembled WGS sequence"/>
</dbReference>
<feature type="binding site" description="in other chain" evidence="6">
    <location>
        <begin position="128"/>
        <end position="130"/>
    </location>
    <ligand>
        <name>substrate</name>
        <note>ligand shared between dimeric partners</note>
    </ligand>
</feature>
<feature type="binding site" description="in other chain" evidence="6">
    <location>
        <begin position="186"/>
        <end position="187"/>
    </location>
    <ligand>
        <name>substrate</name>
        <note>ligand shared between dimeric partners</note>
    </ligand>
</feature>
<dbReference type="Gene3D" id="1.20.5.320">
    <property type="entry name" value="6-Phosphogluconate Dehydrogenase, domain 3"/>
    <property type="match status" value="1"/>
</dbReference>
<dbReference type="GO" id="GO:0019521">
    <property type="term" value="P:D-gluconate metabolic process"/>
    <property type="evidence" value="ECO:0007669"/>
    <property type="project" value="UniProtKB-KW"/>
</dbReference>
<keyword evidence="4 7" id="KW-0521">NADP</keyword>
<evidence type="ECO:0000256" key="6">
    <source>
        <dbReference type="PIRSR" id="PIRSR000109-2"/>
    </source>
</evidence>
<reference evidence="9 11" key="1">
    <citation type="journal article" date="2015" name="Genome Announc.">
        <title>Draft Genome Sequence of a Heterotrophic Facultative Anaerobic Thermophilic Bacterium, Ardenticatena maritima Strain 110ST.</title>
        <authorList>
            <person name="Kawaichi S."/>
            <person name="Yoshida T."/>
            <person name="Sako Y."/>
            <person name="Nakamura R."/>
        </authorList>
    </citation>
    <scope>NUCLEOTIDE SEQUENCE [LARGE SCALE GENOMIC DNA]</scope>
    <source>
        <strain evidence="9 11">110S</strain>
    </source>
</reference>
<accession>A0A0M8K5A7</accession>
<dbReference type="PANTHER" id="PTHR11811">
    <property type="entry name" value="6-PHOSPHOGLUCONATE DEHYDROGENASE"/>
    <property type="match status" value="1"/>
</dbReference>
<dbReference type="InterPro" id="IPR036291">
    <property type="entry name" value="NAD(P)-bd_dom_sf"/>
</dbReference>
<dbReference type="FunFam" id="1.20.5.320:FF:000001">
    <property type="entry name" value="6-phosphogluconate dehydrogenase, decarboxylating"/>
    <property type="match status" value="1"/>
</dbReference>
<evidence type="ECO:0000256" key="2">
    <source>
        <dbReference type="ARBA" id="ARBA00023002"/>
    </source>
</evidence>
<dbReference type="UniPathway" id="UPA00115">
    <property type="reaction ID" value="UER00410"/>
</dbReference>
<proteinExistence type="inferred from homology"/>
<dbReference type="InterPro" id="IPR006115">
    <property type="entry name" value="6PGDH_NADP-bd"/>
</dbReference>
<dbReference type="FunCoup" id="A0A0M8K5A7">
    <property type="interactions" value="395"/>
</dbReference>
<dbReference type="EC" id="1.1.1.44" evidence="4 7"/>
<dbReference type="GO" id="GO:0006098">
    <property type="term" value="P:pentose-phosphate shunt"/>
    <property type="evidence" value="ECO:0007669"/>
    <property type="project" value="UniProtKB-UniPathway"/>
</dbReference>
<dbReference type="GO" id="GO:0004616">
    <property type="term" value="F:phosphogluconate dehydrogenase (decarboxylating) activity"/>
    <property type="evidence" value="ECO:0007669"/>
    <property type="project" value="UniProtKB-EC"/>
</dbReference>
<evidence type="ECO:0000313" key="10">
    <source>
        <dbReference type="EMBL" id="KPL88320.1"/>
    </source>
</evidence>
<dbReference type="InterPro" id="IPR006113">
    <property type="entry name" value="6PGDH_Gnd/GntZ"/>
</dbReference>
<evidence type="ECO:0000313" key="9">
    <source>
        <dbReference type="EMBL" id="GAP61935.1"/>
    </source>
</evidence>
<dbReference type="PIRSF" id="PIRSF000109">
    <property type="entry name" value="6PGD"/>
    <property type="match status" value="1"/>
</dbReference>
<evidence type="ECO:0000256" key="5">
    <source>
        <dbReference type="PIRSR" id="PIRSR000109-1"/>
    </source>
</evidence>
<comment type="pathway">
    <text evidence="4 7">Carbohydrate degradation; pentose phosphate pathway; D-ribulose 5-phosphate from D-glucose 6-phosphate (oxidative stage): step 3/3.</text>
</comment>
<evidence type="ECO:0000256" key="4">
    <source>
        <dbReference type="PIRNR" id="PIRNR000109"/>
    </source>
</evidence>
<feature type="binding site" evidence="6">
    <location>
        <position position="451"/>
    </location>
    <ligand>
        <name>substrate</name>
        <note>ligand shared between dimeric partners</note>
    </ligand>
</feature>
<dbReference type="InterPro" id="IPR008927">
    <property type="entry name" value="6-PGluconate_DH-like_C_sf"/>
</dbReference>
<keyword evidence="11" id="KW-1185">Reference proteome</keyword>
<evidence type="ECO:0000256" key="7">
    <source>
        <dbReference type="RuleBase" id="RU000485"/>
    </source>
</evidence>
<evidence type="ECO:0000313" key="11">
    <source>
        <dbReference type="Proteomes" id="UP000037784"/>
    </source>
</evidence>
<dbReference type="FunFam" id="3.40.50.720:FF:000007">
    <property type="entry name" value="6-phosphogluconate dehydrogenase, decarboxylating"/>
    <property type="match status" value="1"/>
</dbReference>
<feature type="domain" description="6-phosphogluconate dehydrogenase C-terminal" evidence="8">
    <location>
        <begin position="179"/>
        <end position="467"/>
    </location>
</feature>
<feature type="binding site" description="in other chain" evidence="6">
    <location>
        <position position="102"/>
    </location>
    <ligand>
        <name>substrate</name>
        <note>ligand shared between dimeric partners</note>
    </ligand>
</feature>
<keyword evidence="4 7" id="KW-0570">Pentose shunt</keyword>
<protein>
    <recommendedName>
        <fullName evidence="4 7">6-phosphogluconate dehydrogenase, decarboxylating</fullName>
        <ecNumber evidence="4 7">1.1.1.44</ecNumber>
    </recommendedName>
</protein>
<comment type="similarity">
    <text evidence="1 4 7">Belongs to the 6-phosphogluconate dehydrogenase family.</text>
</comment>
<comment type="subunit">
    <text evidence="4">Homodimer.</text>
</comment>
<dbReference type="Proteomes" id="UP000037784">
    <property type="component" value="Unassembled WGS sequence"/>
</dbReference>
<evidence type="ECO:0000256" key="1">
    <source>
        <dbReference type="ARBA" id="ARBA00008419"/>
    </source>
</evidence>
<dbReference type="SUPFAM" id="SSF51735">
    <property type="entry name" value="NAD(P)-binding Rossmann-fold domains"/>
    <property type="match status" value="1"/>
</dbReference>
<feature type="binding site" evidence="6">
    <location>
        <position position="445"/>
    </location>
    <ligand>
        <name>substrate</name>
        <note>ligand shared between dimeric partners</note>
    </ligand>
</feature>
<dbReference type="FunFam" id="1.10.1040.10:FF:000002">
    <property type="entry name" value="6-phosphogluconate dehydrogenase, decarboxylating"/>
    <property type="match status" value="1"/>
</dbReference>
<feature type="binding site" description="in other chain" evidence="6">
    <location>
        <position position="261"/>
    </location>
    <ligand>
        <name>substrate</name>
        <note>ligand shared between dimeric partners</note>
    </ligand>
</feature>
<name>A0A0M8K5A7_9CHLR</name>
<feature type="binding site" description="in other chain" evidence="6">
    <location>
        <position position="288"/>
    </location>
    <ligand>
        <name>substrate</name>
        <note>ligand shared between dimeric partners</note>
    </ligand>
</feature>
<comment type="catalytic activity">
    <reaction evidence="4 7">
        <text>6-phospho-D-gluconate + NADP(+) = D-ribulose 5-phosphate + CO2 + NADPH</text>
        <dbReference type="Rhea" id="RHEA:10116"/>
        <dbReference type="ChEBI" id="CHEBI:16526"/>
        <dbReference type="ChEBI" id="CHEBI:57783"/>
        <dbReference type="ChEBI" id="CHEBI:58121"/>
        <dbReference type="ChEBI" id="CHEBI:58349"/>
        <dbReference type="ChEBI" id="CHEBI:58759"/>
        <dbReference type="EC" id="1.1.1.44"/>
    </reaction>
</comment>
<dbReference type="InterPro" id="IPR006114">
    <property type="entry name" value="6PGDH_C"/>
</dbReference>
<feature type="active site" description="Proton acceptor" evidence="5">
    <location>
        <position position="183"/>
    </location>
</feature>
<dbReference type="Gene3D" id="1.10.1040.10">
    <property type="entry name" value="N-(1-d-carboxylethyl)-l-norvaline Dehydrogenase, domain 2"/>
    <property type="match status" value="1"/>
</dbReference>
<gene>
    <name evidence="9" type="ORF">ARMA_0358</name>
    <name evidence="10" type="ORF">SE16_05685</name>
</gene>
<dbReference type="InParanoid" id="A0A0M8K5A7"/>
<dbReference type="OrthoDB" id="9804542at2"/>
<comment type="function">
    <text evidence="4">Catalyzes the oxidative decarboxylation of 6-phosphogluconate to ribulose 5-phosphate and CO(2), with concomitant reduction of NADP to NADPH.</text>
</comment>
<dbReference type="PATRIC" id="fig|872965.6.peg.1163"/>
<comment type="caution">
    <text evidence="9">The sequence shown here is derived from an EMBL/GenBank/DDBJ whole genome shotgun (WGS) entry which is preliminary data.</text>
</comment>
<dbReference type="GO" id="GO:0050661">
    <property type="term" value="F:NADP binding"/>
    <property type="evidence" value="ECO:0007669"/>
    <property type="project" value="InterPro"/>
</dbReference>
<organism evidence="9 11">
    <name type="scientific">Ardenticatena maritima</name>
    <dbReference type="NCBI Taxonomy" id="872965"/>
    <lineage>
        <taxon>Bacteria</taxon>
        <taxon>Bacillati</taxon>
        <taxon>Chloroflexota</taxon>
        <taxon>Ardenticatenia</taxon>
        <taxon>Ardenticatenales</taxon>
        <taxon>Ardenticatenaceae</taxon>
        <taxon>Ardenticatena</taxon>
    </lineage>
</organism>
<dbReference type="Pfam" id="PF03446">
    <property type="entry name" value="NAD_binding_2"/>
    <property type="match status" value="1"/>
</dbReference>
<keyword evidence="2 4" id="KW-0560">Oxidoreductase</keyword>
<evidence type="ECO:0000256" key="3">
    <source>
        <dbReference type="ARBA" id="ARBA00023064"/>
    </source>
</evidence>
<dbReference type="EMBL" id="BBZA01000021">
    <property type="protein sequence ID" value="GAP61935.1"/>
    <property type="molecule type" value="Genomic_DNA"/>
</dbReference>
<dbReference type="NCBIfam" id="TIGR00873">
    <property type="entry name" value="gnd"/>
    <property type="match status" value="1"/>
</dbReference>
<reference evidence="11" key="3">
    <citation type="submission" date="2015-08" db="EMBL/GenBank/DDBJ databases">
        <title>Draft Genome Sequence of a Heterotrophic Facultative Anaerobic Bacterium Ardenticatena maritima Strain 110S.</title>
        <authorList>
            <person name="Kawaichi S."/>
            <person name="Yoshida T."/>
            <person name="Sako Y."/>
            <person name="Nakamura R."/>
        </authorList>
    </citation>
    <scope>NUCLEOTIDE SEQUENCE [LARGE SCALE GENOMIC DNA]</scope>
    <source>
        <strain evidence="11">110S</strain>
    </source>
</reference>
<sequence>MSGSQIAVLGLGTMGAALARNIARNGFPLTVYNRHADKTHAFLEAYGAPHVSGAFSLEEVVRQLERPRRLMLMVPAGNPVDAMIDALRPLLEPGDIIIDGGNSHYTDTERRQAALAEHGILLLGTGISGGEEGALWGPSIMPGGPRAAYDAVAPIFEAIAAKAPDGTPCVTYLGEGGSGHYVKMVHNGIEYAIMQAIAEVYDLLSRVGNLPPAEQSAVFAEWNRAELASFLVEITAHILATTDPDTGRPIVEVILDKAKQKGTGKWTSQEALDVGVAVPSITEAVEARILSGLKEERVAAAAQLAGPSPEPDDAHRLIAATRDALYAAMIVAFAQGMALLDRARTEHGYTYNLHDVATIWRAGCIIRAALLEEIRTAYTETPTLANLLLAPTFREALAERQQTWRETVHIAVRNGVPVPVIAASLAYYDGYRSERLPANLIQAQRDFFGAHTFERVDKEGVFHFNWA</sequence>
<dbReference type="STRING" id="872965.SE16_05685"/>
<dbReference type="Pfam" id="PF00393">
    <property type="entry name" value="6PGD"/>
    <property type="match status" value="1"/>
</dbReference>
<reference evidence="10 12" key="2">
    <citation type="submission" date="2015-07" db="EMBL/GenBank/DDBJ databases">
        <title>Whole genome sequence of Ardenticatena maritima DSM 23922.</title>
        <authorList>
            <person name="Hemp J."/>
            <person name="Ward L.M."/>
            <person name="Pace L.A."/>
            <person name="Fischer W.W."/>
        </authorList>
    </citation>
    <scope>NUCLEOTIDE SEQUENCE [LARGE SCALE GENOMIC DNA]</scope>
    <source>
        <strain evidence="10 12">110S</strain>
    </source>
</reference>
<dbReference type="AlphaFoldDB" id="A0A0M8K5A7"/>
<dbReference type="InterPro" id="IPR013328">
    <property type="entry name" value="6PGD_dom2"/>
</dbReference>
<feature type="active site" description="Proton donor" evidence="5">
    <location>
        <position position="190"/>
    </location>
</feature>
<keyword evidence="3 7" id="KW-0311">Gluconate utilization</keyword>
<evidence type="ECO:0000313" key="12">
    <source>
        <dbReference type="Proteomes" id="UP000050502"/>
    </source>
</evidence>
<feature type="binding site" description="in other chain" evidence="6">
    <location>
        <position position="191"/>
    </location>
    <ligand>
        <name>substrate</name>
        <note>ligand shared between dimeric partners</note>
    </ligand>
</feature>